<comment type="caution">
    <text evidence="1">The sequence shown here is derived from an EMBL/GenBank/DDBJ whole genome shotgun (WGS) entry which is preliminary data.</text>
</comment>
<sequence length="103" mass="12436">MESFINMRYDEIGGLIFDRVLKRINMENCKLKNMPIVKGDKLSKDLGVISWKRVKQTNFDYLFNYIGRVYCMLWNYITCCMAEKLHLYSWYYVLYFQTIKNGS</sequence>
<evidence type="ECO:0000313" key="1">
    <source>
        <dbReference type="EMBL" id="RDX67110.1"/>
    </source>
</evidence>
<dbReference type="Proteomes" id="UP000257109">
    <property type="component" value="Unassembled WGS sequence"/>
</dbReference>
<dbReference type="EMBL" id="QJKJ01013130">
    <property type="protein sequence ID" value="RDX67110.1"/>
    <property type="molecule type" value="Genomic_DNA"/>
</dbReference>
<gene>
    <name evidence="1" type="ORF">CR513_54052</name>
</gene>
<evidence type="ECO:0000313" key="2">
    <source>
        <dbReference type="Proteomes" id="UP000257109"/>
    </source>
</evidence>
<organism evidence="1 2">
    <name type="scientific">Mucuna pruriens</name>
    <name type="common">Velvet bean</name>
    <name type="synonym">Dolichos pruriens</name>
    <dbReference type="NCBI Taxonomy" id="157652"/>
    <lineage>
        <taxon>Eukaryota</taxon>
        <taxon>Viridiplantae</taxon>
        <taxon>Streptophyta</taxon>
        <taxon>Embryophyta</taxon>
        <taxon>Tracheophyta</taxon>
        <taxon>Spermatophyta</taxon>
        <taxon>Magnoliopsida</taxon>
        <taxon>eudicotyledons</taxon>
        <taxon>Gunneridae</taxon>
        <taxon>Pentapetalae</taxon>
        <taxon>rosids</taxon>
        <taxon>fabids</taxon>
        <taxon>Fabales</taxon>
        <taxon>Fabaceae</taxon>
        <taxon>Papilionoideae</taxon>
        <taxon>50 kb inversion clade</taxon>
        <taxon>NPAAA clade</taxon>
        <taxon>indigoferoid/millettioid clade</taxon>
        <taxon>Phaseoleae</taxon>
        <taxon>Mucuna</taxon>
    </lineage>
</organism>
<protein>
    <submittedName>
        <fullName evidence="1">Uncharacterized protein</fullName>
    </submittedName>
</protein>
<proteinExistence type="predicted"/>
<keyword evidence="2" id="KW-1185">Reference proteome</keyword>
<feature type="non-terminal residue" evidence="1">
    <location>
        <position position="1"/>
    </location>
</feature>
<accession>A0A371EM38</accession>
<name>A0A371EM38_MUCPR</name>
<dbReference type="AlphaFoldDB" id="A0A371EM38"/>
<reference evidence="1" key="1">
    <citation type="submission" date="2018-05" db="EMBL/GenBank/DDBJ databases">
        <title>Draft genome of Mucuna pruriens seed.</title>
        <authorList>
            <person name="Nnadi N.E."/>
            <person name="Vos R."/>
            <person name="Hasami M.H."/>
            <person name="Devisetty U.K."/>
            <person name="Aguiy J.C."/>
        </authorList>
    </citation>
    <scope>NUCLEOTIDE SEQUENCE [LARGE SCALE GENOMIC DNA]</scope>
    <source>
        <strain evidence="1">JCA_2017</strain>
    </source>
</reference>